<dbReference type="GeneID" id="61064319"/>
<evidence type="ECO:0000256" key="5">
    <source>
        <dbReference type="ARBA" id="ARBA00022692"/>
    </source>
</evidence>
<dbReference type="GO" id="GO:0009279">
    <property type="term" value="C:cell outer membrane"/>
    <property type="evidence" value="ECO:0007669"/>
    <property type="project" value="UniProtKB-SubCell"/>
</dbReference>
<comment type="similarity">
    <text evidence="2">Belongs to the outer membrane factor (OMF) (TC 1.B.17) family.</text>
</comment>
<dbReference type="InterPro" id="IPR003423">
    <property type="entry name" value="OMP_efflux"/>
</dbReference>
<protein>
    <submittedName>
        <fullName evidence="8">Type I secretion system outer membrane protein, TolC family</fullName>
    </submittedName>
</protein>
<keyword evidence="5" id="KW-0812">Transmembrane</keyword>
<accession>A0AAE6IXU2</accession>
<dbReference type="SUPFAM" id="SSF56954">
    <property type="entry name" value="Outer membrane efflux proteins (OEP)"/>
    <property type="match status" value="1"/>
</dbReference>
<keyword evidence="6" id="KW-0472">Membrane</keyword>
<evidence type="ECO:0000256" key="6">
    <source>
        <dbReference type="ARBA" id="ARBA00023136"/>
    </source>
</evidence>
<keyword evidence="4" id="KW-1134">Transmembrane beta strand</keyword>
<dbReference type="Gene3D" id="1.20.1600.10">
    <property type="entry name" value="Outer membrane efflux proteins (OEP)"/>
    <property type="match status" value="1"/>
</dbReference>
<dbReference type="GO" id="GO:1990281">
    <property type="term" value="C:efflux pump complex"/>
    <property type="evidence" value="ECO:0007669"/>
    <property type="project" value="TreeGrafter"/>
</dbReference>
<sequence length="433" mass="49438">MKTKIVITALLPICIFANDISLSTAYELALSNDEEVKASMYENLASSERRKQATSAMLPSIDAQILYNGERYDKSSGRSGKQRMDETFTKYGVNLTQPLFRPELWYQRKQEVLRESGYSIMYDGSKQGLARKVAEAYFKLAYANESLKLAKSYESANKAKYDQMQKSLDMGLANKMDTLEAKVRYDEAILDVNKALRQIEVAKLSLAKYVGEEVGVKNSFENMDLSFFSNLNLSPYENIFANLDYKQSEISTQIATEEKNKRMTGVLPTVDFSVGFSNSDYKDDARFGDEDNKVETMIRFTMPLFKSGLTIERIQEGELLKMSSMSKQLDMQKKVAIEQKQAISDFRNYLQEANIVRNSLEHARVYEQAIERGYEEGLKNIVDLLDARARVYKTKADALNAGYQLILGYLNLEYLIGNISIDTIRNLERAFNY</sequence>
<dbReference type="GO" id="GO:0015562">
    <property type="term" value="F:efflux transmembrane transporter activity"/>
    <property type="evidence" value="ECO:0007669"/>
    <property type="project" value="InterPro"/>
</dbReference>
<evidence type="ECO:0000256" key="3">
    <source>
        <dbReference type="ARBA" id="ARBA00022448"/>
    </source>
</evidence>
<evidence type="ECO:0000313" key="9">
    <source>
        <dbReference type="Proteomes" id="UP000322035"/>
    </source>
</evidence>
<dbReference type="GO" id="GO:0015288">
    <property type="term" value="F:porin activity"/>
    <property type="evidence" value="ECO:0007669"/>
    <property type="project" value="TreeGrafter"/>
</dbReference>
<dbReference type="InterPro" id="IPR051906">
    <property type="entry name" value="TolC-like"/>
</dbReference>
<dbReference type="PANTHER" id="PTHR30026:SF20">
    <property type="entry name" value="OUTER MEMBRANE PROTEIN TOLC"/>
    <property type="match status" value="1"/>
</dbReference>
<dbReference type="Pfam" id="PF02321">
    <property type="entry name" value="OEP"/>
    <property type="match status" value="2"/>
</dbReference>
<keyword evidence="3" id="KW-0813">Transport</keyword>
<evidence type="ECO:0000256" key="4">
    <source>
        <dbReference type="ARBA" id="ARBA00022452"/>
    </source>
</evidence>
<dbReference type="RefSeq" id="WP_002848683.1">
    <property type="nucleotide sequence ID" value="NZ_CP043435.1"/>
</dbReference>
<proteinExistence type="inferred from homology"/>
<dbReference type="EMBL" id="CP043435">
    <property type="protein sequence ID" value="QEL44437.1"/>
    <property type="molecule type" value="Genomic_DNA"/>
</dbReference>
<organism evidence="8 9">
    <name type="scientific">Campylobacter fetus subsp. venerealis NCTC 10354</name>
    <dbReference type="NCBI Taxonomy" id="983328"/>
    <lineage>
        <taxon>Bacteria</taxon>
        <taxon>Pseudomonadati</taxon>
        <taxon>Campylobacterota</taxon>
        <taxon>Epsilonproteobacteria</taxon>
        <taxon>Campylobacterales</taxon>
        <taxon>Campylobacteraceae</taxon>
        <taxon>Campylobacter</taxon>
        <taxon>Campylobacter fetus subsp. venerealis bv. venerealis</taxon>
    </lineage>
</organism>
<gene>
    <name evidence="8" type="primary">sapF</name>
    <name evidence="8" type="ORF">CFVT_0455</name>
</gene>
<dbReference type="Proteomes" id="UP000322035">
    <property type="component" value="Chromosome"/>
</dbReference>
<comment type="subcellular location">
    <subcellularLocation>
        <location evidence="1">Cell outer membrane</location>
    </subcellularLocation>
</comment>
<dbReference type="PANTHER" id="PTHR30026">
    <property type="entry name" value="OUTER MEMBRANE PROTEIN TOLC"/>
    <property type="match status" value="1"/>
</dbReference>
<evidence type="ECO:0000256" key="1">
    <source>
        <dbReference type="ARBA" id="ARBA00004442"/>
    </source>
</evidence>
<evidence type="ECO:0000256" key="7">
    <source>
        <dbReference type="ARBA" id="ARBA00023237"/>
    </source>
</evidence>
<name>A0AAE6IXU2_CAMFE</name>
<dbReference type="AlphaFoldDB" id="A0AAE6IXU2"/>
<evidence type="ECO:0000256" key="2">
    <source>
        <dbReference type="ARBA" id="ARBA00007613"/>
    </source>
</evidence>
<evidence type="ECO:0000313" key="8">
    <source>
        <dbReference type="EMBL" id="QEL44437.1"/>
    </source>
</evidence>
<keyword evidence="7" id="KW-0998">Cell outer membrane</keyword>
<reference evidence="8 9" key="1">
    <citation type="submission" date="2019-08" db="EMBL/GenBank/DDBJ databases">
        <title>Complete genomes of the Campylobacter fetus subsp. venerealis, Campylobacter lari subsp. concheus, Campylobacter sputorum bv. sputorum and Campylobacter volucris type strains.</title>
        <authorList>
            <person name="Miller W.G."/>
            <person name="Yee E."/>
        </authorList>
    </citation>
    <scope>NUCLEOTIDE SEQUENCE [LARGE SCALE GENOMIC DNA]</scope>
    <source>
        <strain evidence="8 9">NCTC 10354</strain>
    </source>
</reference>